<dbReference type="SUPFAM" id="SSF51735">
    <property type="entry name" value="NAD(P)-binding Rossmann-fold domains"/>
    <property type="match status" value="1"/>
</dbReference>
<comment type="caution">
    <text evidence="5">The sequence shown here is derived from an EMBL/GenBank/DDBJ whole genome shotgun (WGS) entry which is preliminary data.</text>
</comment>
<evidence type="ECO:0000256" key="1">
    <source>
        <dbReference type="ARBA" id="ARBA00007637"/>
    </source>
</evidence>
<evidence type="ECO:0000259" key="4">
    <source>
        <dbReference type="Pfam" id="PF01370"/>
    </source>
</evidence>
<dbReference type="Proteomes" id="UP000285324">
    <property type="component" value="Unassembled WGS sequence"/>
</dbReference>
<dbReference type="Gene3D" id="3.40.50.720">
    <property type="entry name" value="NAD(P)-binding Rossmann-like Domain"/>
    <property type="match status" value="1"/>
</dbReference>
<name>A0A424WG97_ALCXX</name>
<feature type="domain" description="NAD-dependent epimerase/dehydratase" evidence="4">
    <location>
        <begin position="12"/>
        <end position="181"/>
    </location>
</feature>
<evidence type="ECO:0000256" key="2">
    <source>
        <dbReference type="ARBA" id="ARBA00023002"/>
    </source>
</evidence>
<dbReference type="OrthoDB" id="8770295at2"/>
<dbReference type="GO" id="GO:0016491">
    <property type="term" value="F:oxidoreductase activity"/>
    <property type="evidence" value="ECO:0007669"/>
    <property type="project" value="UniProtKB-KW"/>
</dbReference>
<organism evidence="5 6">
    <name type="scientific">Alcaligenes xylosoxydans xylosoxydans</name>
    <name type="common">Achromobacter xylosoxidans</name>
    <dbReference type="NCBI Taxonomy" id="85698"/>
    <lineage>
        <taxon>Bacteria</taxon>
        <taxon>Pseudomonadati</taxon>
        <taxon>Pseudomonadota</taxon>
        <taxon>Betaproteobacteria</taxon>
        <taxon>Burkholderiales</taxon>
        <taxon>Alcaligenaceae</taxon>
        <taxon>Achromobacter</taxon>
    </lineage>
</organism>
<dbReference type="EMBL" id="QVXO01000009">
    <property type="protein sequence ID" value="RPJ92302.1"/>
    <property type="molecule type" value="Genomic_DNA"/>
</dbReference>
<comment type="similarity">
    <text evidence="1">Belongs to the NAD(P)-dependent epimerase/dehydratase family.</text>
</comment>
<sequence length="277" mass="31093">MTPFNQPENLRVLITGAAGNIGLCLRTHLRGRYALLRLADIAPQEPAQAGEEICAMDVRDIESLERCMEGIDCVIHLAGIPGADVWEKILPMNIEGCYNVFEAARRQNVRRVVFASSNHAIGYHRREKFLDDTVQPRPDSLYGVSKVFGEALGRMYADKYGMSVACLRIGTFRTPDRPSEARQLLTWISHRDMAQLTARCVEHASYHFTVVYGVSNNLRNRWDNSNAKFLGYAPQDDSEVFAPEILAQNIPEDPIAAQFHGGFYCPLEFVGTTDRIS</sequence>
<dbReference type="AlphaFoldDB" id="A0A424WG97"/>
<evidence type="ECO:0000313" key="5">
    <source>
        <dbReference type="EMBL" id="RPJ92302.1"/>
    </source>
</evidence>
<dbReference type="Pfam" id="PF01370">
    <property type="entry name" value="Epimerase"/>
    <property type="match status" value="1"/>
</dbReference>
<evidence type="ECO:0000256" key="3">
    <source>
        <dbReference type="ARBA" id="ARBA00023027"/>
    </source>
</evidence>
<evidence type="ECO:0000313" key="6">
    <source>
        <dbReference type="Proteomes" id="UP000285324"/>
    </source>
</evidence>
<reference evidence="5 6" key="1">
    <citation type="submission" date="2018-08" db="EMBL/GenBank/DDBJ databases">
        <title>Achromobacter xylosoxidans Genome sequencing and assembly.</title>
        <authorList>
            <person name="Wang R."/>
            <person name="Rensing C."/>
            <person name="Li Y."/>
        </authorList>
    </citation>
    <scope>NUCLEOTIDE SEQUENCE [LARGE SCALE GENOMIC DNA]</scope>
    <source>
        <strain evidence="5 6">GD003A</strain>
    </source>
</reference>
<protein>
    <submittedName>
        <fullName evidence="5">NAD(P)-dependent oxidoreductase</fullName>
    </submittedName>
</protein>
<dbReference type="InterPro" id="IPR001509">
    <property type="entry name" value="Epimerase_deHydtase"/>
</dbReference>
<proteinExistence type="inferred from homology"/>
<dbReference type="InterPro" id="IPR036291">
    <property type="entry name" value="NAD(P)-bd_dom_sf"/>
</dbReference>
<dbReference type="PANTHER" id="PTHR43103:SF5">
    <property type="entry name" value="4-EPIMERASE, PUTATIVE (AFU_ORTHOLOGUE AFUA_7G00360)-RELATED"/>
    <property type="match status" value="1"/>
</dbReference>
<gene>
    <name evidence="5" type="ORF">DY367_08755</name>
</gene>
<keyword evidence="3" id="KW-0520">NAD</keyword>
<dbReference type="RefSeq" id="WP_118932259.1">
    <property type="nucleotide sequence ID" value="NZ_CP061008.1"/>
</dbReference>
<dbReference type="PANTHER" id="PTHR43103">
    <property type="entry name" value="NUCLEOSIDE-DIPHOSPHATE-SUGAR EPIMERASE"/>
    <property type="match status" value="1"/>
</dbReference>
<accession>A0A424WG97</accession>
<keyword evidence="2" id="KW-0560">Oxidoreductase</keyword>